<accession>A1WDY6</accession>
<organism evidence="2 3">
    <name type="scientific">Verminephrobacter eiseniae (strain EF01-2)</name>
    <dbReference type="NCBI Taxonomy" id="391735"/>
    <lineage>
        <taxon>Bacteria</taxon>
        <taxon>Pseudomonadati</taxon>
        <taxon>Pseudomonadota</taxon>
        <taxon>Betaproteobacteria</taxon>
        <taxon>Burkholderiales</taxon>
        <taxon>Comamonadaceae</taxon>
        <taxon>Verminephrobacter</taxon>
    </lineage>
</organism>
<feature type="domain" description="Gfo/Idh/MocA-like oxidoreductase N-terminal" evidence="1">
    <location>
        <begin position="4"/>
        <end position="123"/>
    </location>
</feature>
<dbReference type="HOGENOM" id="CLU_028866_1_0_4"/>
<dbReference type="RefSeq" id="WP_011807862.1">
    <property type="nucleotide sequence ID" value="NC_008786.1"/>
</dbReference>
<dbReference type="SUPFAM" id="SSF51735">
    <property type="entry name" value="NAD(P)-binding Rossmann-fold domains"/>
    <property type="match status" value="1"/>
</dbReference>
<dbReference type="STRING" id="391735.Veis_0050"/>
<dbReference type="EMBL" id="CP000542">
    <property type="protein sequence ID" value="ABM55843.1"/>
    <property type="molecule type" value="Genomic_DNA"/>
</dbReference>
<dbReference type="Pfam" id="PF01408">
    <property type="entry name" value="GFO_IDH_MocA"/>
    <property type="match status" value="1"/>
</dbReference>
<name>A1WDY6_VEREI</name>
<dbReference type="InterPro" id="IPR052515">
    <property type="entry name" value="Gfo/Idh/MocA_Oxidoreductase"/>
</dbReference>
<dbReference type="PANTHER" id="PTHR43249:SF1">
    <property type="entry name" value="D-GLUCOSIDE 3-DEHYDROGENASE"/>
    <property type="match status" value="1"/>
</dbReference>
<dbReference type="KEGG" id="vei:Veis_0050"/>
<sequence>MSRVKVGVIGAGTISQVEHVPNLIRLRDKFELVGIADPSKTARDFITASYGVKGFETPEALFGEPLDAVVIGSPDMLHHEQVLAALDLGLHVFCEKPLCYSPEEIDDIIAARNEAGKVVQVGYMKRFDPNYQLALQHLPGTAQTLRYISVEVNDPDAWPFIRHHATGRGTDIARSMIEAAAAKQKTQIARAIGHQANAATVRGFATAYASALVHDVNAVHGMLDVLGVPDGKIVGAEIFANGDGGQGAVRLLDGQALWNMAHLSVPALADYKERITLFFDDAIMALEFPSPWLNHQPTRVTVKKSDGHTLSRTELRAGFEEAFVEEMIGFWGAIVNGDKVRNPAEDARRDQALLCGLGRMAH</sequence>
<dbReference type="AlphaFoldDB" id="A1WDY6"/>
<keyword evidence="3" id="KW-1185">Reference proteome</keyword>
<dbReference type="GeneID" id="76458808"/>
<dbReference type="OrthoDB" id="9801953at2"/>
<dbReference type="Gene3D" id="3.40.50.720">
    <property type="entry name" value="NAD(P)-binding Rossmann-like Domain"/>
    <property type="match status" value="1"/>
</dbReference>
<proteinExistence type="predicted"/>
<dbReference type="Gene3D" id="3.30.360.10">
    <property type="entry name" value="Dihydrodipicolinate Reductase, domain 2"/>
    <property type="match status" value="1"/>
</dbReference>
<reference evidence="3" key="1">
    <citation type="submission" date="2006-12" db="EMBL/GenBank/DDBJ databases">
        <title>Complete sequence of chromosome 1 of Verminephrobacter eiseniae EF01-2.</title>
        <authorList>
            <person name="Copeland A."/>
            <person name="Lucas S."/>
            <person name="Lapidus A."/>
            <person name="Barry K."/>
            <person name="Detter J.C."/>
            <person name="Glavina del Rio T."/>
            <person name="Dalin E."/>
            <person name="Tice H."/>
            <person name="Pitluck S."/>
            <person name="Chertkov O."/>
            <person name="Brettin T."/>
            <person name="Bruce D."/>
            <person name="Han C."/>
            <person name="Tapia R."/>
            <person name="Gilna P."/>
            <person name="Schmutz J."/>
            <person name="Larimer F."/>
            <person name="Land M."/>
            <person name="Hauser L."/>
            <person name="Kyrpides N."/>
            <person name="Kim E."/>
            <person name="Stahl D."/>
            <person name="Richardson P."/>
        </authorList>
    </citation>
    <scope>NUCLEOTIDE SEQUENCE [LARGE SCALE GENOMIC DNA]</scope>
    <source>
        <strain evidence="3">EF01-2</strain>
    </source>
</reference>
<evidence type="ECO:0000313" key="3">
    <source>
        <dbReference type="Proteomes" id="UP000000374"/>
    </source>
</evidence>
<gene>
    <name evidence="2" type="ordered locus">Veis_0050</name>
</gene>
<dbReference type="eggNOG" id="COG0673">
    <property type="taxonomic scope" value="Bacteria"/>
</dbReference>
<protein>
    <submittedName>
        <fullName evidence="2">Oxidoreductase domain protein</fullName>
    </submittedName>
</protein>
<dbReference type="GO" id="GO:0000166">
    <property type="term" value="F:nucleotide binding"/>
    <property type="evidence" value="ECO:0007669"/>
    <property type="project" value="InterPro"/>
</dbReference>
<dbReference type="InterPro" id="IPR000683">
    <property type="entry name" value="Gfo/Idh/MocA-like_OxRdtase_N"/>
</dbReference>
<dbReference type="InterPro" id="IPR036291">
    <property type="entry name" value="NAD(P)-bd_dom_sf"/>
</dbReference>
<dbReference type="Proteomes" id="UP000000374">
    <property type="component" value="Chromosome"/>
</dbReference>
<evidence type="ECO:0000313" key="2">
    <source>
        <dbReference type="EMBL" id="ABM55843.1"/>
    </source>
</evidence>
<dbReference type="PANTHER" id="PTHR43249">
    <property type="entry name" value="UDP-N-ACETYL-2-AMINO-2-DEOXY-D-GLUCURONATE OXIDASE"/>
    <property type="match status" value="1"/>
</dbReference>
<evidence type="ECO:0000259" key="1">
    <source>
        <dbReference type="Pfam" id="PF01408"/>
    </source>
</evidence>